<dbReference type="PANTHER" id="PTHR45436:SF5">
    <property type="entry name" value="SENSOR HISTIDINE KINASE TRCS"/>
    <property type="match status" value="1"/>
</dbReference>
<accession>A0A0F7JN36</accession>
<dbReference type="SUPFAM" id="SSF47384">
    <property type="entry name" value="Homodimeric domain of signal transducing histidine kinase"/>
    <property type="match status" value="1"/>
</dbReference>
<evidence type="ECO:0000313" key="17">
    <source>
        <dbReference type="Proteomes" id="UP000034024"/>
    </source>
</evidence>
<dbReference type="AlphaFoldDB" id="A0A0F7JN36"/>
<evidence type="ECO:0000256" key="10">
    <source>
        <dbReference type="ARBA" id="ARBA00023136"/>
    </source>
</evidence>
<evidence type="ECO:0000256" key="4">
    <source>
        <dbReference type="ARBA" id="ARBA00022553"/>
    </source>
</evidence>
<evidence type="ECO:0000256" key="5">
    <source>
        <dbReference type="ARBA" id="ARBA00022679"/>
    </source>
</evidence>
<organism evidence="15 17">
    <name type="scientific">Deinococcus soli</name>
    <name type="common">ex Cha et al. 2016</name>
    <dbReference type="NCBI Taxonomy" id="1309411"/>
    <lineage>
        <taxon>Bacteria</taxon>
        <taxon>Thermotogati</taxon>
        <taxon>Deinococcota</taxon>
        <taxon>Deinococci</taxon>
        <taxon>Deinococcales</taxon>
        <taxon>Deinococcaceae</taxon>
        <taxon>Deinococcus</taxon>
    </lineage>
</organism>
<evidence type="ECO:0000256" key="8">
    <source>
        <dbReference type="ARBA" id="ARBA00022989"/>
    </source>
</evidence>
<dbReference type="RefSeq" id="WP_046844393.1">
    <property type="nucleotide sequence ID" value="NZ_BMHJ01000007.1"/>
</dbReference>
<feature type="domain" description="Histidine kinase" evidence="13">
    <location>
        <begin position="225"/>
        <end position="437"/>
    </location>
</feature>
<dbReference type="PROSITE" id="PS50885">
    <property type="entry name" value="HAMP"/>
    <property type="match status" value="1"/>
</dbReference>
<dbReference type="PROSITE" id="PS50109">
    <property type="entry name" value="HIS_KIN"/>
    <property type="match status" value="1"/>
</dbReference>
<dbReference type="Pfam" id="PF00672">
    <property type="entry name" value="HAMP"/>
    <property type="match status" value="1"/>
</dbReference>
<evidence type="ECO:0000313" key="15">
    <source>
        <dbReference type="EMBL" id="AKH17826.1"/>
    </source>
</evidence>
<dbReference type="InterPro" id="IPR003594">
    <property type="entry name" value="HATPase_dom"/>
</dbReference>
<dbReference type="Pfam" id="PF02518">
    <property type="entry name" value="HATPase_c"/>
    <property type="match status" value="1"/>
</dbReference>
<dbReference type="SMART" id="SM00388">
    <property type="entry name" value="HisKA"/>
    <property type="match status" value="1"/>
</dbReference>
<keyword evidence="7 15" id="KW-0418">Kinase</keyword>
<evidence type="ECO:0000256" key="11">
    <source>
        <dbReference type="SAM" id="Coils"/>
    </source>
</evidence>
<reference evidence="16" key="2">
    <citation type="submission" date="2023-07" db="EMBL/GenBank/DDBJ databases">
        <title>Sorghum-associated microbial communities from plants grown in Nebraska, USA.</title>
        <authorList>
            <person name="Schachtman D."/>
        </authorList>
    </citation>
    <scope>NUCLEOTIDE SEQUENCE</scope>
    <source>
        <strain evidence="16">BE330</strain>
    </source>
</reference>
<dbReference type="PRINTS" id="PR00344">
    <property type="entry name" value="BCTRLSENSOR"/>
</dbReference>
<evidence type="ECO:0000259" key="14">
    <source>
        <dbReference type="PROSITE" id="PS50885"/>
    </source>
</evidence>
<comment type="subcellular location">
    <subcellularLocation>
        <location evidence="2">Membrane</location>
    </subcellularLocation>
</comment>
<keyword evidence="11" id="KW-0175">Coiled coil</keyword>
<dbReference type="Gene3D" id="6.10.340.10">
    <property type="match status" value="1"/>
</dbReference>
<name>A0A0F7JN36_9DEIO</name>
<dbReference type="InterPro" id="IPR004358">
    <property type="entry name" value="Sig_transdc_His_kin-like_C"/>
</dbReference>
<evidence type="ECO:0000256" key="12">
    <source>
        <dbReference type="SAM" id="Phobius"/>
    </source>
</evidence>
<gene>
    <name evidence="16" type="ORF">J2Y00_003920</name>
    <name evidence="15" type="ORF">SY84_13205</name>
</gene>
<reference evidence="15 17" key="1">
    <citation type="submission" date="2015-01" db="EMBL/GenBank/DDBJ databases">
        <title>Deinococcus soli/N5/whole genome sequencing.</title>
        <authorList>
            <person name="Kim M.K."/>
            <person name="Srinivasan S."/>
            <person name="Lee J.-J."/>
        </authorList>
    </citation>
    <scope>NUCLEOTIDE SEQUENCE [LARGE SCALE GENOMIC DNA]</scope>
    <source>
        <strain evidence="15 17">N5</strain>
    </source>
</reference>
<dbReference type="Gene3D" id="3.30.565.10">
    <property type="entry name" value="Histidine kinase-like ATPase, C-terminal domain"/>
    <property type="match status" value="1"/>
</dbReference>
<keyword evidence="17" id="KW-1185">Reference proteome</keyword>
<dbReference type="SMART" id="SM00304">
    <property type="entry name" value="HAMP"/>
    <property type="match status" value="1"/>
</dbReference>
<feature type="transmembrane region" description="Helical" evidence="12">
    <location>
        <begin position="144"/>
        <end position="162"/>
    </location>
</feature>
<evidence type="ECO:0000256" key="6">
    <source>
        <dbReference type="ARBA" id="ARBA00022692"/>
    </source>
</evidence>
<evidence type="ECO:0000256" key="9">
    <source>
        <dbReference type="ARBA" id="ARBA00023012"/>
    </source>
</evidence>
<dbReference type="Proteomes" id="UP001185331">
    <property type="component" value="Unassembled WGS sequence"/>
</dbReference>
<proteinExistence type="predicted"/>
<protein>
    <recommendedName>
        <fullName evidence="3">histidine kinase</fullName>
        <ecNumber evidence="3">2.7.13.3</ecNumber>
    </recommendedName>
</protein>
<dbReference type="EMBL" id="JAVDQK010000012">
    <property type="protein sequence ID" value="MDR6220303.1"/>
    <property type="molecule type" value="Genomic_DNA"/>
</dbReference>
<evidence type="ECO:0000256" key="3">
    <source>
        <dbReference type="ARBA" id="ARBA00012438"/>
    </source>
</evidence>
<sequence length="438" mass="46269">MSPRPPGLRRGQPLAVTLLLAMLLVVGVAVGSTFYFSNLVVKREFERLPSGVRQLLREQQAAALRGELIAPTPPLPVIRTGSAADAYLDPFESSLDVSGVVKQASGDDAVVTNGKRPRNLWVSDGKPPPRSRAQDFLRDVQRSLLQVGVVAAAVSALLAFLISRRVARPVSAVSGAAARLASGDLSARAPVLGGEREIAALAHSFNDMAENLQALERERQQAVADIAHELRTPIAVIQARLDALEDGVYPLTTEQIALLSTQTQLLTRLVGDLRTLTLADAGRLALDPRPLDLGALGQEVVQALQDRAAALGLTLGVQAEPALTHADRDRVRQITTNLVDNALRHARSRVQVRVEARGEQVVLHVEDDGPGIPEGSREAVFTRFTRLDASRSRDTGGSGLGLAIVRALAAAHGGQAALAASKGLGGAHFTVTLPGALG</sequence>
<dbReference type="InterPro" id="IPR003660">
    <property type="entry name" value="HAMP_dom"/>
</dbReference>
<dbReference type="Proteomes" id="UP000034024">
    <property type="component" value="Chromosome"/>
</dbReference>
<evidence type="ECO:0000259" key="13">
    <source>
        <dbReference type="PROSITE" id="PS50109"/>
    </source>
</evidence>
<keyword evidence="6 12" id="KW-0812">Transmembrane</keyword>
<dbReference type="InterPro" id="IPR050428">
    <property type="entry name" value="TCS_sensor_his_kinase"/>
</dbReference>
<dbReference type="EC" id="2.7.13.3" evidence="3"/>
<dbReference type="FunFam" id="3.30.565.10:FF:000006">
    <property type="entry name" value="Sensor histidine kinase WalK"/>
    <property type="match status" value="1"/>
</dbReference>
<dbReference type="SUPFAM" id="SSF158472">
    <property type="entry name" value="HAMP domain-like"/>
    <property type="match status" value="1"/>
</dbReference>
<evidence type="ECO:0000256" key="2">
    <source>
        <dbReference type="ARBA" id="ARBA00004370"/>
    </source>
</evidence>
<dbReference type="InterPro" id="IPR005467">
    <property type="entry name" value="His_kinase_dom"/>
</dbReference>
<dbReference type="PATRIC" id="fig|1309411.5.peg.2680"/>
<feature type="domain" description="HAMP" evidence="14">
    <location>
        <begin position="164"/>
        <end position="217"/>
    </location>
</feature>
<evidence type="ECO:0000256" key="1">
    <source>
        <dbReference type="ARBA" id="ARBA00000085"/>
    </source>
</evidence>
<comment type="catalytic activity">
    <reaction evidence="1">
        <text>ATP + protein L-histidine = ADP + protein N-phospho-L-histidine.</text>
        <dbReference type="EC" id="2.7.13.3"/>
    </reaction>
</comment>
<keyword evidence="9" id="KW-0902">Two-component regulatory system</keyword>
<keyword evidence="8 12" id="KW-1133">Transmembrane helix</keyword>
<keyword evidence="5 16" id="KW-0808">Transferase</keyword>
<feature type="coiled-coil region" evidence="11">
    <location>
        <begin position="198"/>
        <end position="232"/>
    </location>
</feature>
<dbReference type="Gene3D" id="1.10.287.130">
    <property type="match status" value="1"/>
</dbReference>
<dbReference type="GO" id="GO:0005886">
    <property type="term" value="C:plasma membrane"/>
    <property type="evidence" value="ECO:0007669"/>
    <property type="project" value="TreeGrafter"/>
</dbReference>
<dbReference type="CDD" id="cd06225">
    <property type="entry name" value="HAMP"/>
    <property type="match status" value="1"/>
</dbReference>
<dbReference type="GO" id="GO:0000155">
    <property type="term" value="F:phosphorelay sensor kinase activity"/>
    <property type="evidence" value="ECO:0007669"/>
    <property type="project" value="InterPro"/>
</dbReference>
<dbReference type="PANTHER" id="PTHR45436">
    <property type="entry name" value="SENSOR HISTIDINE KINASE YKOH"/>
    <property type="match status" value="1"/>
</dbReference>
<keyword evidence="4" id="KW-0597">Phosphoprotein</keyword>
<dbReference type="SUPFAM" id="SSF55874">
    <property type="entry name" value="ATPase domain of HSP90 chaperone/DNA topoisomerase II/histidine kinase"/>
    <property type="match status" value="1"/>
</dbReference>
<keyword evidence="10 12" id="KW-0472">Membrane</keyword>
<dbReference type="CDD" id="cd00082">
    <property type="entry name" value="HisKA"/>
    <property type="match status" value="1"/>
</dbReference>
<dbReference type="SMART" id="SM00387">
    <property type="entry name" value="HATPase_c"/>
    <property type="match status" value="1"/>
</dbReference>
<dbReference type="CDD" id="cd00075">
    <property type="entry name" value="HATPase"/>
    <property type="match status" value="1"/>
</dbReference>
<dbReference type="EMBL" id="CP011389">
    <property type="protein sequence ID" value="AKH17826.1"/>
    <property type="molecule type" value="Genomic_DNA"/>
</dbReference>
<dbReference type="KEGG" id="dch:SY84_13205"/>
<dbReference type="Pfam" id="PF00512">
    <property type="entry name" value="HisKA"/>
    <property type="match status" value="1"/>
</dbReference>
<dbReference type="InterPro" id="IPR003661">
    <property type="entry name" value="HisK_dim/P_dom"/>
</dbReference>
<dbReference type="InterPro" id="IPR036097">
    <property type="entry name" value="HisK_dim/P_sf"/>
</dbReference>
<dbReference type="InterPro" id="IPR036890">
    <property type="entry name" value="HATPase_C_sf"/>
</dbReference>
<evidence type="ECO:0000256" key="7">
    <source>
        <dbReference type="ARBA" id="ARBA00022777"/>
    </source>
</evidence>
<evidence type="ECO:0000313" key="16">
    <source>
        <dbReference type="EMBL" id="MDR6220303.1"/>
    </source>
</evidence>